<sequence length="518" mass="59080">MMRIFLSFILIVLCVTGKAQVIDVQHYKYEIELSDASDAINGKAYVTVKFLQALPELELDLVSGKDQNGMYVFQVKEGNSLLSSKQANDKLIISLSKPSSKNEVRTFEISYMGTPRDGLIISKNKFGERTFFADNWPNRAHNWIPCNDVPSDKATVEFIVTAPSHYRIISNGALKEEKVIGNNKKRTHWLEDILIPTKVMVIGAADFAVTRVDNSYHIPVTAWTYKEDSARGAYDYSLGDDILHFFESYIGPYPFNKLANVESKTIFGGMENASAIFYAESSVTGKRSSEALMAHEIAHQWFGNTATEKNFSHLWLSEGFATYLTDMYIEQKYGIDSFQKRLQNERETVIDFVKNFDQPVVDTVTSLMDLLNPNSYQKGAWVLHMLREEVGDSTFKKIINTYYNTYKLKNADTRDFQKIAESVSGKDLKWFFDQWLYKPGVPELKIQVKADNEDFKLEITQGKTLYKFPIEISIISKSGTTHERLFIDKQVNEVKVKASGPFRIQVDPGVKLLYAELK</sequence>
<evidence type="ECO:0000256" key="5">
    <source>
        <dbReference type="ARBA" id="ARBA00015611"/>
    </source>
</evidence>
<comment type="similarity">
    <text evidence="3">Belongs to the peptidase M1 family.</text>
</comment>
<dbReference type="Gene3D" id="2.60.40.1730">
    <property type="entry name" value="tricorn interacting facor f3 domain"/>
    <property type="match status" value="1"/>
</dbReference>
<evidence type="ECO:0000256" key="2">
    <source>
        <dbReference type="ARBA" id="ARBA00001947"/>
    </source>
</evidence>
<reference evidence="14 15" key="1">
    <citation type="submission" date="2016-11" db="EMBL/GenBank/DDBJ databases">
        <authorList>
            <person name="Jaros S."/>
            <person name="Januszkiewicz K."/>
            <person name="Wedrychowicz H."/>
        </authorList>
    </citation>
    <scope>NUCLEOTIDE SEQUENCE [LARGE SCALE GENOMIC DNA]</scope>
    <source>
        <strain evidence="14 15">DSM 18119</strain>
    </source>
</reference>
<dbReference type="Proteomes" id="UP000184048">
    <property type="component" value="Unassembled WGS sequence"/>
</dbReference>
<protein>
    <recommendedName>
        <fullName evidence="5">Aminopeptidase N</fullName>
        <ecNumber evidence="4">3.4.11.2</ecNumber>
    </recommendedName>
</protein>
<evidence type="ECO:0000256" key="3">
    <source>
        <dbReference type="ARBA" id="ARBA00010136"/>
    </source>
</evidence>
<dbReference type="SUPFAM" id="SSF55486">
    <property type="entry name" value="Metalloproteases ('zincins'), catalytic domain"/>
    <property type="match status" value="1"/>
</dbReference>
<keyword evidence="6" id="KW-0031">Aminopeptidase</keyword>
<dbReference type="GO" id="GO:0016020">
    <property type="term" value="C:membrane"/>
    <property type="evidence" value="ECO:0007669"/>
    <property type="project" value="TreeGrafter"/>
</dbReference>
<evidence type="ECO:0000256" key="8">
    <source>
        <dbReference type="ARBA" id="ARBA00022723"/>
    </source>
</evidence>
<dbReference type="InterPro" id="IPR014782">
    <property type="entry name" value="Peptidase_M1_dom"/>
</dbReference>
<dbReference type="STRING" id="1121884.SAMN02745131_02982"/>
<evidence type="ECO:0000259" key="12">
    <source>
        <dbReference type="Pfam" id="PF01433"/>
    </source>
</evidence>
<dbReference type="AlphaFoldDB" id="A0A1M5CQI0"/>
<evidence type="ECO:0000313" key="15">
    <source>
        <dbReference type="Proteomes" id="UP000184048"/>
    </source>
</evidence>
<dbReference type="GO" id="GO:0005737">
    <property type="term" value="C:cytoplasm"/>
    <property type="evidence" value="ECO:0007669"/>
    <property type="project" value="TreeGrafter"/>
</dbReference>
<dbReference type="InterPro" id="IPR027268">
    <property type="entry name" value="Peptidase_M4/M1_CTD_sf"/>
</dbReference>
<evidence type="ECO:0000256" key="1">
    <source>
        <dbReference type="ARBA" id="ARBA00000098"/>
    </source>
</evidence>
<dbReference type="OrthoDB" id="100605at2"/>
<dbReference type="SUPFAM" id="SSF63737">
    <property type="entry name" value="Leukotriene A4 hydrolase N-terminal domain"/>
    <property type="match status" value="1"/>
</dbReference>
<keyword evidence="7" id="KW-0645">Protease</keyword>
<keyword evidence="8" id="KW-0479">Metal-binding</keyword>
<name>A0A1M5CQI0_9BACT</name>
<evidence type="ECO:0000256" key="9">
    <source>
        <dbReference type="ARBA" id="ARBA00022801"/>
    </source>
</evidence>
<dbReference type="InterPro" id="IPR045357">
    <property type="entry name" value="Aminopeptidase_N-like_N"/>
</dbReference>
<accession>A0A1M5CQI0</accession>
<dbReference type="CDD" id="cd09603">
    <property type="entry name" value="M1_APN_like"/>
    <property type="match status" value="1"/>
</dbReference>
<dbReference type="Pfam" id="PF17900">
    <property type="entry name" value="Peptidase_M1_N"/>
    <property type="match status" value="1"/>
</dbReference>
<organism evidence="14 15">
    <name type="scientific">Flavisolibacter ginsengisoli DSM 18119</name>
    <dbReference type="NCBI Taxonomy" id="1121884"/>
    <lineage>
        <taxon>Bacteria</taxon>
        <taxon>Pseudomonadati</taxon>
        <taxon>Bacteroidota</taxon>
        <taxon>Chitinophagia</taxon>
        <taxon>Chitinophagales</taxon>
        <taxon>Chitinophagaceae</taxon>
        <taxon>Flavisolibacter</taxon>
    </lineage>
</organism>
<evidence type="ECO:0000259" key="13">
    <source>
        <dbReference type="Pfam" id="PF17900"/>
    </source>
</evidence>
<evidence type="ECO:0000313" key="14">
    <source>
        <dbReference type="EMBL" id="SHF56984.1"/>
    </source>
</evidence>
<feature type="domain" description="Peptidase M1 membrane alanine aminopeptidase" evidence="12">
    <location>
        <begin position="240"/>
        <end position="435"/>
    </location>
</feature>
<evidence type="ECO:0000256" key="11">
    <source>
        <dbReference type="ARBA" id="ARBA00023049"/>
    </source>
</evidence>
<dbReference type="EMBL" id="FQUU01000013">
    <property type="protein sequence ID" value="SHF56984.1"/>
    <property type="molecule type" value="Genomic_DNA"/>
</dbReference>
<feature type="domain" description="Aminopeptidase N-like N-terminal" evidence="13">
    <location>
        <begin position="25"/>
        <end position="197"/>
    </location>
</feature>
<dbReference type="GO" id="GO:0043171">
    <property type="term" value="P:peptide catabolic process"/>
    <property type="evidence" value="ECO:0007669"/>
    <property type="project" value="TreeGrafter"/>
</dbReference>
<dbReference type="PANTHER" id="PTHR11533:SF174">
    <property type="entry name" value="PUROMYCIN-SENSITIVE AMINOPEPTIDASE-RELATED"/>
    <property type="match status" value="1"/>
</dbReference>
<comment type="catalytic activity">
    <reaction evidence="1">
        <text>Release of an N-terminal amino acid, Xaa-|-Yaa- from a peptide, amide or arylamide. Xaa is preferably Ala, but may be most amino acids including Pro (slow action). When a terminal hydrophobic residue is followed by a prolyl residue, the two may be released as an intact Xaa-Pro dipeptide.</text>
        <dbReference type="EC" id="3.4.11.2"/>
    </reaction>
</comment>
<evidence type="ECO:0000256" key="7">
    <source>
        <dbReference type="ARBA" id="ARBA00022670"/>
    </source>
</evidence>
<dbReference type="InterPro" id="IPR001930">
    <property type="entry name" value="Peptidase_M1"/>
</dbReference>
<dbReference type="GO" id="GO:0070006">
    <property type="term" value="F:metalloaminopeptidase activity"/>
    <property type="evidence" value="ECO:0007669"/>
    <property type="project" value="TreeGrafter"/>
</dbReference>
<dbReference type="GO" id="GO:0005615">
    <property type="term" value="C:extracellular space"/>
    <property type="evidence" value="ECO:0007669"/>
    <property type="project" value="TreeGrafter"/>
</dbReference>
<gene>
    <name evidence="14" type="ORF">SAMN02745131_02982</name>
</gene>
<dbReference type="Pfam" id="PF01433">
    <property type="entry name" value="Peptidase_M1"/>
    <property type="match status" value="1"/>
</dbReference>
<keyword evidence="9" id="KW-0378">Hydrolase</keyword>
<dbReference type="PRINTS" id="PR00756">
    <property type="entry name" value="ALADIPTASE"/>
</dbReference>
<dbReference type="Gene3D" id="1.10.390.10">
    <property type="entry name" value="Neutral Protease Domain 2"/>
    <property type="match status" value="1"/>
</dbReference>
<evidence type="ECO:0000256" key="4">
    <source>
        <dbReference type="ARBA" id="ARBA00012564"/>
    </source>
</evidence>
<keyword evidence="15" id="KW-1185">Reference proteome</keyword>
<comment type="cofactor">
    <cofactor evidence="2">
        <name>Zn(2+)</name>
        <dbReference type="ChEBI" id="CHEBI:29105"/>
    </cofactor>
</comment>
<dbReference type="GO" id="GO:0006508">
    <property type="term" value="P:proteolysis"/>
    <property type="evidence" value="ECO:0007669"/>
    <property type="project" value="UniProtKB-KW"/>
</dbReference>
<keyword evidence="10" id="KW-0862">Zinc</keyword>
<dbReference type="PANTHER" id="PTHR11533">
    <property type="entry name" value="PROTEASE M1 ZINC METALLOPROTEASE"/>
    <property type="match status" value="1"/>
</dbReference>
<proteinExistence type="inferred from homology"/>
<dbReference type="GO" id="GO:0016285">
    <property type="term" value="F:alanyl aminopeptidase activity"/>
    <property type="evidence" value="ECO:0007669"/>
    <property type="project" value="UniProtKB-EC"/>
</dbReference>
<dbReference type="InterPro" id="IPR050344">
    <property type="entry name" value="Peptidase_M1_aminopeptidases"/>
</dbReference>
<evidence type="ECO:0000256" key="10">
    <source>
        <dbReference type="ARBA" id="ARBA00022833"/>
    </source>
</evidence>
<dbReference type="InterPro" id="IPR042097">
    <property type="entry name" value="Aminopeptidase_N-like_N_sf"/>
</dbReference>
<dbReference type="RefSeq" id="WP_072836130.1">
    <property type="nucleotide sequence ID" value="NZ_FQUU01000013.1"/>
</dbReference>
<dbReference type="EC" id="3.4.11.2" evidence="4"/>
<dbReference type="GO" id="GO:0042277">
    <property type="term" value="F:peptide binding"/>
    <property type="evidence" value="ECO:0007669"/>
    <property type="project" value="TreeGrafter"/>
</dbReference>
<dbReference type="GO" id="GO:0008270">
    <property type="term" value="F:zinc ion binding"/>
    <property type="evidence" value="ECO:0007669"/>
    <property type="project" value="InterPro"/>
</dbReference>
<evidence type="ECO:0000256" key="6">
    <source>
        <dbReference type="ARBA" id="ARBA00022438"/>
    </source>
</evidence>
<keyword evidence="11" id="KW-0482">Metalloprotease</keyword>